<dbReference type="InterPro" id="IPR008922">
    <property type="entry name" value="Di-copper_centre_dom_sf"/>
</dbReference>
<keyword evidence="6" id="KW-0186">Copper</keyword>
<dbReference type="PANTHER" id="PTHR11474:SF76">
    <property type="entry name" value="SHKT DOMAIN-CONTAINING PROTEIN"/>
    <property type="match status" value="1"/>
</dbReference>
<dbReference type="Pfam" id="PF18132">
    <property type="entry name" value="Tyrosinase_C"/>
    <property type="match status" value="1"/>
</dbReference>
<proteinExistence type="inferred from homology"/>
<evidence type="ECO:0000256" key="2">
    <source>
        <dbReference type="ARBA" id="ARBA00009928"/>
    </source>
</evidence>
<feature type="chain" id="PRO_5025597687" description="tyrosinase" evidence="11">
    <location>
        <begin position="22"/>
        <end position="617"/>
    </location>
</feature>
<sequence>MPMAWLSRCLLLVLVLSVVTCTELVQSRPLRARQAYGIVRGVVRGVNTTDEEGHVYVRREIRDLKTNYPDQWNLYLLALESLQWTDQEDPYSYYGLAQIHGRPYKVWEDAPGLTHKLGTASYCPHSNQLFLGWHRPYIALFEEILHEHMRNIASTAPLNRVERYEAAAHSFRMPYWDWGLGGTAADVPDFFVNETIPLVELDGSETVMANPLHSYKFNPLVPEDFDDKWKQINKTVRWPESNNATAISRQDIFVNTFKSQSTSLIGAVETAFRSSNFSQWAKQLEDPHGWMHGVIGGGWDETQSTTKFRGHMWPLEYSAFEPLFMLHHTNVDRLWALFQAIKPNATMGRSNIGPNGNVYLEDDQYVNASTELLPFRRASGAFWTTTDCHDTKVLGYAYPETQSWNFASNSMYMANVTSTIARLYASKPRSLLVDSGQVANSGMHASLDQDNTFTDWTIQSEAMASRLPSTFVVRFSLVKPGSSEHGIDVGTWMRLMPSTHDRMREREGAVPKTRAYAVDVVRGTTGLTTHLLDRIAAGELASLKAGDVVPYLTERLAWKVFSGDGEQISGEALKAMKIEVASSRARIPDDPGALVEYGEDLTRYPEITTGKPGGARG</sequence>
<evidence type="ECO:0000256" key="8">
    <source>
        <dbReference type="ARBA" id="ARBA00023101"/>
    </source>
</evidence>
<evidence type="ECO:0000313" key="15">
    <source>
        <dbReference type="Proteomes" id="UP000799423"/>
    </source>
</evidence>
<evidence type="ECO:0000256" key="5">
    <source>
        <dbReference type="ARBA" id="ARBA00023002"/>
    </source>
</evidence>
<protein>
    <recommendedName>
        <fullName evidence="3">tyrosinase</fullName>
        <ecNumber evidence="3">1.14.18.1</ecNumber>
    </recommendedName>
</protein>
<evidence type="ECO:0000259" key="13">
    <source>
        <dbReference type="Pfam" id="PF18132"/>
    </source>
</evidence>
<accession>A0A6A7AZP2</accession>
<dbReference type="GO" id="GO:0004503">
    <property type="term" value="F:tyrosinase activity"/>
    <property type="evidence" value="ECO:0007669"/>
    <property type="project" value="UniProtKB-EC"/>
</dbReference>
<feature type="domain" description="Tyrosinase C-terminal" evidence="13">
    <location>
        <begin position="455"/>
        <end position="580"/>
    </location>
</feature>
<dbReference type="AlphaFoldDB" id="A0A6A7AZP2"/>
<organism evidence="14 15">
    <name type="scientific">Plenodomus tracheiphilus IPT5</name>
    <dbReference type="NCBI Taxonomy" id="1408161"/>
    <lineage>
        <taxon>Eukaryota</taxon>
        <taxon>Fungi</taxon>
        <taxon>Dikarya</taxon>
        <taxon>Ascomycota</taxon>
        <taxon>Pezizomycotina</taxon>
        <taxon>Dothideomycetes</taxon>
        <taxon>Pleosporomycetidae</taxon>
        <taxon>Pleosporales</taxon>
        <taxon>Pleosporineae</taxon>
        <taxon>Leptosphaeriaceae</taxon>
        <taxon>Plenodomus</taxon>
    </lineage>
</organism>
<feature type="domain" description="Tyrosinase copper-binding" evidence="12">
    <location>
        <begin position="92"/>
        <end position="340"/>
    </location>
</feature>
<dbReference type="GO" id="GO:0046872">
    <property type="term" value="F:metal ion binding"/>
    <property type="evidence" value="ECO:0007669"/>
    <property type="project" value="UniProtKB-KW"/>
</dbReference>
<dbReference type="PANTHER" id="PTHR11474">
    <property type="entry name" value="TYROSINASE FAMILY MEMBER"/>
    <property type="match status" value="1"/>
</dbReference>
<keyword evidence="7" id="KW-0503">Monooxygenase</keyword>
<dbReference type="SUPFAM" id="SSF48056">
    <property type="entry name" value="Di-copper centre-containing domain"/>
    <property type="match status" value="1"/>
</dbReference>
<gene>
    <name evidence="14" type="ORF">T440DRAFT_189614</name>
</gene>
<evidence type="ECO:0000256" key="4">
    <source>
        <dbReference type="ARBA" id="ARBA00022723"/>
    </source>
</evidence>
<evidence type="ECO:0000313" key="14">
    <source>
        <dbReference type="EMBL" id="KAF2847615.1"/>
    </source>
</evidence>
<reference evidence="14" key="1">
    <citation type="submission" date="2020-01" db="EMBL/GenBank/DDBJ databases">
        <authorList>
            <consortium name="DOE Joint Genome Institute"/>
            <person name="Haridas S."/>
            <person name="Albert R."/>
            <person name="Binder M."/>
            <person name="Bloem J."/>
            <person name="Labutti K."/>
            <person name="Salamov A."/>
            <person name="Andreopoulos B."/>
            <person name="Baker S.E."/>
            <person name="Barry K."/>
            <person name="Bills G."/>
            <person name="Bluhm B.H."/>
            <person name="Cannon C."/>
            <person name="Castanera R."/>
            <person name="Culley D.E."/>
            <person name="Daum C."/>
            <person name="Ezra D."/>
            <person name="Gonzalez J.B."/>
            <person name="Henrissat B."/>
            <person name="Kuo A."/>
            <person name="Liang C."/>
            <person name="Lipzen A."/>
            <person name="Lutzoni F."/>
            <person name="Magnuson J."/>
            <person name="Mondo S."/>
            <person name="Nolan M."/>
            <person name="Ohm R."/>
            <person name="Pangilinan J."/>
            <person name="Park H.-J."/>
            <person name="Ramirez L."/>
            <person name="Alfaro M."/>
            <person name="Sun H."/>
            <person name="Tritt A."/>
            <person name="Yoshinaga Y."/>
            <person name="Zwiers L.-H."/>
            <person name="Turgeon B.G."/>
            <person name="Goodwin S.B."/>
            <person name="Spatafora J.W."/>
            <person name="Crous P.W."/>
            <person name="Grigoriev I.V."/>
        </authorList>
    </citation>
    <scope>NUCLEOTIDE SEQUENCE</scope>
    <source>
        <strain evidence="14">IPT5</strain>
    </source>
</reference>
<comment type="cofactor">
    <cofactor evidence="1">
        <name>Cu(2+)</name>
        <dbReference type="ChEBI" id="CHEBI:29036"/>
    </cofactor>
</comment>
<keyword evidence="8" id="KW-0470">Melanin biosynthesis</keyword>
<evidence type="ECO:0000256" key="10">
    <source>
        <dbReference type="ARBA" id="ARBA00048881"/>
    </source>
</evidence>
<dbReference type="Proteomes" id="UP000799423">
    <property type="component" value="Unassembled WGS sequence"/>
</dbReference>
<keyword evidence="11" id="KW-0732">Signal</keyword>
<evidence type="ECO:0000259" key="12">
    <source>
        <dbReference type="Pfam" id="PF00264"/>
    </source>
</evidence>
<dbReference type="InterPro" id="IPR041640">
    <property type="entry name" value="Tyrosinase_C"/>
</dbReference>
<name>A0A6A7AZP2_9PLEO</name>
<dbReference type="EMBL" id="MU006324">
    <property type="protein sequence ID" value="KAF2847615.1"/>
    <property type="molecule type" value="Genomic_DNA"/>
</dbReference>
<dbReference type="OrthoDB" id="6132182at2759"/>
<comment type="catalytic activity">
    <reaction evidence="9">
        <text>2 L-dopa + O2 = 2 L-dopaquinone + 2 H2O</text>
        <dbReference type="Rhea" id="RHEA:34287"/>
        <dbReference type="ChEBI" id="CHEBI:15377"/>
        <dbReference type="ChEBI" id="CHEBI:15379"/>
        <dbReference type="ChEBI" id="CHEBI:57504"/>
        <dbReference type="ChEBI" id="CHEBI:57924"/>
        <dbReference type="EC" id="1.14.18.1"/>
    </reaction>
</comment>
<evidence type="ECO:0000256" key="6">
    <source>
        <dbReference type="ARBA" id="ARBA00023008"/>
    </source>
</evidence>
<evidence type="ECO:0000256" key="7">
    <source>
        <dbReference type="ARBA" id="ARBA00023033"/>
    </source>
</evidence>
<dbReference type="InterPro" id="IPR002227">
    <property type="entry name" value="Tyrosinase_Cu-bd"/>
</dbReference>
<dbReference type="InterPro" id="IPR050316">
    <property type="entry name" value="Tyrosinase/Hemocyanin"/>
</dbReference>
<evidence type="ECO:0000256" key="9">
    <source>
        <dbReference type="ARBA" id="ARBA00048233"/>
    </source>
</evidence>
<evidence type="ECO:0000256" key="1">
    <source>
        <dbReference type="ARBA" id="ARBA00001973"/>
    </source>
</evidence>
<keyword evidence="4" id="KW-0479">Metal-binding</keyword>
<dbReference type="PRINTS" id="PR00092">
    <property type="entry name" value="TYROSINASE"/>
</dbReference>
<dbReference type="Pfam" id="PF00264">
    <property type="entry name" value="Tyrosinase"/>
    <property type="match status" value="1"/>
</dbReference>
<evidence type="ECO:0000256" key="3">
    <source>
        <dbReference type="ARBA" id="ARBA00011906"/>
    </source>
</evidence>
<dbReference type="Gene3D" id="1.10.1280.10">
    <property type="entry name" value="Di-copper center containing domain from catechol oxidase"/>
    <property type="match status" value="1"/>
</dbReference>
<comment type="similarity">
    <text evidence="2">Belongs to the tyrosinase family.</text>
</comment>
<comment type="catalytic activity">
    <reaction evidence="10">
        <text>L-tyrosine + O2 = L-dopaquinone + H2O</text>
        <dbReference type="Rhea" id="RHEA:18117"/>
        <dbReference type="ChEBI" id="CHEBI:15377"/>
        <dbReference type="ChEBI" id="CHEBI:15379"/>
        <dbReference type="ChEBI" id="CHEBI:57924"/>
        <dbReference type="ChEBI" id="CHEBI:58315"/>
        <dbReference type="EC" id="1.14.18.1"/>
    </reaction>
</comment>
<dbReference type="EC" id="1.14.18.1" evidence="3"/>
<keyword evidence="5" id="KW-0560">Oxidoreductase</keyword>
<keyword evidence="15" id="KW-1185">Reference proteome</keyword>
<feature type="signal peptide" evidence="11">
    <location>
        <begin position="1"/>
        <end position="21"/>
    </location>
</feature>
<dbReference type="GO" id="GO:0042438">
    <property type="term" value="P:melanin biosynthetic process"/>
    <property type="evidence" value="ECO:0007669"/>
    <property type="project" value="UniProtKB-KW"/>
</dbReference>
<evidence type="ECO:0000256" key="11">
    <source>
        <dbReference type="SAM" id="SignalP"/>
    </source>
</evidence>